<dbReference type="InterPro" id="IPR011990">
    <property type="entry name" value="TPR-like_helical_dom_sf"/>
</dbReference>
<dbReference type="EMBL" id="BPNN01000145">
    <property type="protein sequence ID" value="GJA65901.1"/>
    <property type="molecule type" value="Genomic_DNA"/>
</dbReference>
<evidence type="ECO:0000313" key="2">
    <source>
        <dbReference type="EMBL" id="GJA65901.1"/>
    </source>
</evidence>
<dbReference type="Pfam" id="PF08238">
    <property type="entry name" value="Sel1"/>
    <property type="match status" value="6"/>
</dbReference>
<dbReference type="PANTHER" id="PTHR45011:SF1">
    <property type="entry name" value="DAP3-BINDING CELL DEATH ENHANCER 1"/>
    <property type="match status" value="1"/>
</dbReference>
<dbReference type="InterPro" id="IPR006597">
    <property type="entry name" value="Sel1-like"/>
</dbReference>
<dbReference type="SMART" id="SM00671">
    <property type="entry name" value="SEL1"/>
    <property type="match status" value="5"/>
</dbReference>
<dbReference type="RefSeq" id="WP_223930144.1">
    <property type="nucleotide sequence ID" value="NZ_BPNB01000104.1"/>
</dbReference>
<keyword evidence="1" id="KW-0732">Signal</keyword>
<evidence type="ECO:0000313" key="3">
    <source>
        <dbReference type="Proteomes" id="UP000886934"/>
    </source>
</evidence>
<proteinExistence type="predicted"/>
<dbReference type="SUPFAM" id="SSF81901">
    <property type="entry name" value="HCP-like"/>
    <property type="match status" value="1"/>
</dbReference>
<dbReference type="AlphaFoldDB" id="A0AA37FZH3"/>
<evidence type="ECO:0000256" key="1">
    <source>
        <dbReference type="SAM" id="SignalP"/>
    </source>
</evidence>
<accession>A0AA37FZH3</accession>
<protein>
    <recommendedName>
        <fullName evidence="4">Sel1 repeat family protein</fullName>
    </recommendedName>
</protein>
<sequence length="272" mass="30175">MFSQKGLLTALLIVVSIALSGVTEATGTEIDAAMAQRIQESAKQGEADGQYALGWMYEQGQGVSQDDKQAVKWYRNAANQGYALAQYELARMYALGKGIPQDEKKSVELIIKAADQGYAQAQYHLGRLYQAPLIDLGPLTEQAPSAFVQVDDKQAVMWYRKAAEQGHIDAQFALSNMYYYGHGIPRSKTQAYAWGRKAAEQGHAQAQRAVSYYLLGENNLVEGYAWLLTASANGDSVSSHVLHEHEKKLNKQELGKAEALAERYFQEYQPKN</sequence>
<evidence type="ECO:0008006" key="4">
    <source>
        <dbReference type="Google" id="ProtNLM"/>
    </source>
</evidence>
<feature type="chain" id="PRO_5041407055" description="Sel1 repeat family protein" evidence="1">
    <location>
        <begin position="26"/>
        <end position="272"/>
    </location>
</feature>
<gene>
    <name evidence="2" type="ORF">KAM351_45120</name>
</gene>
<comment type="caution">
    <text evidence="2">The sequence shown here is derived from an EMBL/GenBank/DDBJ whole genome shotgun (WGS) entry which is preliminary data.</text>
</comment>
<dbReference type="Proteomes" id="UP000886934">
    <property type="component" value="Unassembled WGS sequence"/>
</dbReference>
<organism evidence="2 3">
    <name type="scientific">Aeromonas caviae</name>
    <name type="common">Aeromonas punctata</name>
    <dbReference type="NCBI Taxonomy" id="648"/>
    <lineage>
        <taxon>Bacteria</taxon>
        <taxon>Pseudomonadati</taxon>
        <taxon>Pseudomonadota</taxon>
        <taxon>Gammaproteobacteria</taxon>
        <taxon>Aeromonadales</taxon>
        <taxon>Aeromonadaceae</taxon>
        <taxon>Aeromonas</taxon>
    </lineage>
</organism>
<feature type="signal peptide" evidence="1">
    <location>
        <begin position="1"/>
        <end position="25"/>
    </location>
</feature>
<name>A0AA37FZH3_AERCA</name>
<dbReference type="PANTHER" id="PTHR45011">
    <property type="entry name" value="DAP3-BINDING CELL DEATH ENHANCER 1"/>
    <property type="match status" value="1"/>
</dbReference>
<dbReference type="Gene3D" id="1.25.40.10">
    <property type="entry name" value="Tetratricopeptide repeat domain"/>
    <property type="match status" value="2"/>
</dbReference>
<dbReference type="InterPro" id="IPR052748">
    <property type="entry name" value="ISR_Activator"/>
</dbReference>
<reference evidence="2" key="1">
    <citation type="submission" date="2021-07" db="EMBL/GenBank/DDBJ databases">
        <title>Draft genome sequence of carbapenem-resistant Aeromonas spp. in Japan.</title>
        <authorList>
            <person name="Maehana S."/>
            <person name="Suzuki M."/>
            <person name="Kitasato H."/>
        </authorList>
    </citation>
    <scope>NUCLEOTIDE SEQUENCE</scope>
    <source>
        <strain evidence="2">KAM351</strain>
    </source>
</reference>